<evidence type="ECO:0000259" key="4">
    <source>
        <dbReference type="PROSITE" id="PS51858"/>
    </source>
</evidence>
<evidence type="ECO:0000256" key="2">
    <source>
        <dbReference type="ARBA" id="ARBA00022670"/>
    </source>
</evidence>
<keyword evidence="3" id="KW-0378">Hydrolase</keyword>
<dbReference type="SMART" id="SM01179">
    <property type="entry name" value="DUF862"/>
    <property type="match status" value="1"/>
</dbReference>
<dbReference type="InterPro" id="IPR042266">
    <property type="entry name" value="PPPDE_sf"/>
</dbReference>
<dbReference type="Proteomes" id="UP001159427">
    <property type="component" value="Unassembled WGS sequence"/>
</dbReference>
<accession>A0ABN8LHF4</accession>
<gene>
    <name evidence="5" type="ORF">PEVE_00043622</name>
</gene>
<comment type="caution">
    <text evidence="5">The sequence shown here is derived from an EMBL/GenBank/DDBJ whole genome shotgun (WGS) entry which is preliminary data.</text>
</comment>
<feature type="domain" description="PPPDE" evidence="4">
    <location>
        <begin position="4"/>
        <end position="148"/>
    </location>
</feature>
<dbReference type="Gene3D" id="3.90.1720.30">
    <property type="entry name" value="PPPDE domains"/>
    <property type="match status" value="1"/>
</dbReference>
<dbReference type="Pfam" id="PF05903">
    <property type="entry name" value="Peptidase_C97"/>
    <property type="match status" value="1"/>
</dbReference>
<proteinExistence type="inferred from homology"/>
<evidence type="ECO:0000313" key="5">
    <source>
        <dbReference type="EMBL" id="CAH3014389.1"/>
    </source>
</evidence>
<reference evidence="5 6" key="1">
    <citation type="submission" date="2022-05" db="EMBL/GenBank/DDBJ databases">
        <authorList>
            <consortium name="Genoscope - CEA"/>
            <person name="William W."/>
        </authorList>
    </citation>
    <scope>NUCLEOTIDE SEQUENCE [LARGE SCALE GENOMIC DNA]</scope>
</reference>
<organism evidence="5 6">
    <name type="scientific">Porites evermanni</name>
    <dbReference type="NCBI Taxonomy" id="104178"/>
    <lineage>
        <taxon>Eukaryota</taxon>
        <taxon>Metazoa</taxon>
        <taxon>Cnidaria</taxon>
        <taxon>Anthozoa</taxon>
        <taxon>Hexacorallia</taxon>
        <taxon>Scleractinia</taxon>
        <taxon>Fungiina</taxon>
        <taxon>Poritidae</taxon>
        <taxon>Porites</taxon>
    </lineage>
</organism>
<evidence type="ECO:0000256" key="3">
    <source>
        <dbReference type="ARBA" id="ARBA00022801"/>
    </source>
</evidence>
<comment type="similarity">
    <text evidence="1">Belongs to the DeSI family.</text>
</comment>
<keyword evidence="2" id="KW-0645">Protease</keyword>
<evidence type="ECO:0000256" key="1">
    <source>
        <dbReference type="ARBA" id="ARBA00008140"/>
    </source>
</evidence>
<protein>
    <recommendedName>
        <fullName evidence="4">PPPDE domain-containing protein</fullName>
    </recommendedName>
</protein>
<dbReference type="PANTHER" id="PTHR12378">
    <property type="entry name" value="DESUMOYLATING ISOPEPTIDASE"/>
    <property type="match status" value="1"/>
</dbReference>
<dbReference type="InterPro" id="IPR008580">
    <property type="entry name" value="PPPDE_dom"/>
</dbReference>
<name>A0ABN8LHF4_9CNID</name>
<sequence>MSSFPVVLNVYDMYWINHYTFPVGLGVFHSGVVVHGKEYAFGGHSYNWSGIFDMTPKAVDTLGEDFKFRETITIGTTSLLPKEVEDLVRSMGLDYTGCSYHLIDRNCNHFTSELCQVLCNKSIPGWVNRLASVSSYLPFLLKCLPKEWISPEPYPPSSPGFVSHPIFQDFTGSVDQEDDRQRTKHS</sequence>
<keyword evidence="6" id="KW-1185">Reference proteome</keyword>
<evidence type="ECO:0000313" key="6">
    <source>
        <dbReference type="Proteomes" id="UP001159427"/>
    </source>
</evidence>
<dbReference type="PANTHER" id="PTHR12378:SF80">
    <property type="entry name" value="IP06716P-RELATED"/>
    <property type="match status" value="1"/>
</dbReference>
<dbReference type="PROSITE" id="PS51858">
    <property type="entry name" value="PPPDE"/>
    <property type="match status" value="1"/>
</dbReference>
<dbReference type="EMBL" id="CALNXI010000009">
    <property type="protein sequence ID" value="CAH3014389.1"/>
    <property type="molecule type" value="Genomic_DNA"/>
</dbReference>